<dbReference type="RefSeq" id="WP_143062436.1">
    <property type="nucleotide sequence ID" value="NZ_JAKUCO010000097.1"/>
</dbReference>
<gene>
    <name evidence="1" type="ORF">VOI32_38685</name>
</gene>
<comment type="caution">
    <text evidence="1">The sequence shown here is derived from an EMBL/GenBank/DDBJ whole genome shotgun (WGS) entry which is preliminary data.</text>
</comment>
<dbReference type="EMBL" id="JAYLVJ010000089">
    <property type="protein sequence ID" value="MEO1759780.1"/>
    <property type="molecule type" value="Genomic_DNA"/>
</dbReference>
<evidence type="ECO:0000313" key="1">
    <source>
        <dbReference type="EMBL" id="MEO1759780.1"/>
    </source>
</evidence>
<sequence>MSKARVERIALTSNDFEADDNAPFEQQLLDVAQAQLNPVEHAHGATVDACRQAMVEMKRNSFAFRIARCYPSHSAT</sequence>
<dbReference type="Proteomes" id="UP001462961">
    <property type="component" value="Unassembled WGS sequence"/>
</dbReference>
<accession>A0ABV0E8Q2</accession>
<dbReference type="GeneID" id="84319899"/>
<name>A0ABV0E8Q2_9BURK</name>
<organism evidence="1 2">
    <name type="scientific">Paraburkholderia caribensis</name>
    <dbReference type="NCBI Taxonomy" id="75105"/>
    <lineage>
        <taxon>Bacteria</taxon>
        <taxon>Pseudomonadati</taxon>
        <taxon>Pseudomonadota</taxon>
        <taxon>Betaproteobacteria</taxon>
        <taxon>Burkholderiales</taxon>
        <taxon>Burkholderiaceae</taxon>
        <taxon>Paraburkholderia</taxon>
    </lineage>
</organism>
<protein>
    <submittedName>
        <fullName evidence="1">Uncharacterized protein</fullName>
    </submittedName>
</protein>
<keyword evidence="2" id="KW-1185">Reference proteome</keyword>
<evidence type="ECO:0000313" key="2">
    <source>
        <dbReference type="Proteomes" id="UP001462961"/>
    </source>
</evidence>
<proteinExistence type="predicted"/>
<reference evidence="1 2" key="1">
    <citation type="submission" date="2024-01" db="EMBL/GenBank/DDBJ databases">
        <title>The diversity of rhizobia nodulating Mimosa spp. in eleven states of Brazil covering several biomes is determined by host plant, location, and edaphic factors.</title>
        <authorList>
            <person name="Rouws L."/>
            <person name="Barauna A."/>
            <person name="Beukes C."/>
            <person name="De Faria S.M."/>
            <person name="Gross E."/>
            <person name="Dos Reis Junior F.B."/>
            <person name="Simon M."/>
            <person name="Maluk M."/>
            <person name="Odee D.W."/>
            <person name="Kenicer G."/>
            <person name="Young J.P.W."/>
            <person name="Reis V.M."/>
            <person name="Zilli J."/>
            <person name="James E.K."/>
        </authorList>
    </citation>
    <scope>NUCLEOTIDE SEQUENCE [LARGE SCALE GENOMIC DNA]</scope>
    <source>
        <strain evidence="1 2">JHI1651</strain>
    </source>
</reference>